<name>A0A917YEJ4_9ACTN</name>
<reference evidence="2 3" key="1">
    <citation type="journal article" date="2014" name="Int. J. Syst. Evol. Microbiol.">
        <title>Complete genome sequence of Corynebacterium casei LMG S-19264T (=DSM 44701T), isolated from a smear-ripened cheese.</title>
        <authorList>
            <consortium name="US DOE Joint Genome Institute (JGI-PGF)"/>
            <person name="Walter F."/>
            <person name="Albersmeier A."/>
            <person name="Kalinowski J."/>
            <person name="Ruckert C."/>
        </authorList>
    </citation>
    <scope>NUCLEOTIDE SEQUENCE [LARGE SCALE GENOMIC DNA]</scope>
    <source>
        <strain evidence="2 3">CGMCC 4.7111</strain>
    </source>
</reference>
<dbReference type="AlphaFoldDB" id="A0A917YEJ4"/>
<evidence type="ECO:0000313" key="3">
    <source>
        <dbReference type="Proteomes" id="UP000600365"/>
    </source>
</evidence>
<dbReference type="RefSeq" id="WP_189192311.1">
    <property type="nucleotide sequence ID" value="NZ_BMMM01000030.1"/>
</dbReference>
<feature type="region of interest" description="Disordered" evidence="1">
    <location>
        <begin position="141"/>
        <end position="160"/>
    </location>
</feature>
<proteinExistence type="predicted"/>
<dbReference type="Proteomes" id="UP000600365">
    <property type="component" value="Unassembled WGS sequence"/>
</dbReference>
<dbReference type="NCBIfam" id="TIGR02243">
    <property type="entry name" value="putative baseplate assembly protein"/>
    <property type="match status" value="1"/>
</dbReference>
<organism evidence="2 3">
    <name type="scientific">Streptomyces albiflavescens</name>
    <dbReference type="NCBI Taxonomy" id="1623582"/>
    <lineage>
        <taxon>Bacteria</taxon>
        <taxon>Bacillati</taxon>
        <taxon>Actinomycetota</taxon>
        <taxon>Actinomycetes</taxon>
        <taxon>Kitasatosporales</taxon>
        <taxon>Streptomycetaceae</taxon>
        <taxon>Streptomyces</taxon>
    </lineage>
</organism>
<feature type="compositionally biased region" description="Basic and acidic residues" evidence="1">
    <location>
        <begin position="141"/>
        <end position="150"/>
    </location>
</feature>
<accession>A0A917YEJ4</accession>
<dbReference type="EMBL" id="BMMM01000030">
    <property type="protein sequence ID" value="GGN94515.1"/>
    <property type="molecule type" value="Genomic_DNA"/>
</dbReference>
<dbReference type="InterPro" id="IPR011749">
    <property type="entry name" value="CHP02243"/>
</dbReference>
<keyword evidence="3" id="KW-1185">Reference proteome</keyword>
<evidence type="ECO:0000256" key="1">
    <source>
        <dbReference type="SAM" id="MobiDB-lite"/>
    </source>
</evidence>
<evidence type="ECO:0000313" key="2">
    <source>
        <dbReference type="EMBL" id="GGN94515.1"/>
    </source>
</evidence>
<gene>
    <name evidence="2" type="ORF">GCM10011579_094080</name>
</gene>
<comment type="caution">
    <text evidence="2">The sequence shown here is derived from an EMBL/GenBank/DDBJ whole genome shotgun (WGS) entry which is preliminary data.</text>
</comment>
<sequence>MVLSLPQLDDRRWADLVEEARSLIPVYAPEWTDHNASDPGITFVELLAWITEMEIFQLDQIPERHRRAFLALAGITPRRPRPARTVLEVALRAGSGPVTFPASVEFGGRDPHGRPVRLRTLDPLHATVAQLAALRREDRDGPADLTEGLRRGTTVAPFGPDPRRGDRILLEFDAAVPPSTPVSIVATPELPQCDGPLEHHGARTHWEIATASGGWRLLSADEVTDTTRCFTRTGMVVVSARTGFSRLSCRLVRAGYDQAPMLSGFAVNAAVAEQSVPVGEVRWDLAPGAAVPAAVTRGRTVRLGVRLDAQGRITAWDTEVASAPAVLVLDRRPHQVTLEAADLGHATGAPEQTYLVSEEPAEISGLWTLEPASDQHTWRQWRIRPTLDASGPADPHALLDAATGRITFGDGERGRVPPAGARVIAVARTTAAQAGNIAAGRVTALAASPHNRALLTDASIDPNAVSRATNSLSAEGGSAAETLAAAEVRAARLSEHTLRAVTLADHERLALLTPGVRLARAVARANSHPAFPCVVAPGVVWVTVVPYLPLGRPMPGPGLLAAVRAHLHAHRILGTRVEVTGPSYQRITVRAQVRPRPGADPAVLRTQVARALDAFFDPLTGGPDGDGWPLGRDVYRSEILQVLDGVPGVAHATGLELLTDSGAHCANVCIPPNGLVGSGPHEIEAV</sequence>
<protein>
    <submittedName>
        <fullName evidence="2">Baseplate assembly protein</fullName>
    </submittedName>
</protein>